<dbReference type="InterPro" id="IPR050738">
    <property type="entry name" value="Sulfatase"/>
</dbReference>
<feature type="compositionally biased region" description="Basic and acidic residues" evidence="2">
    <location>
        <begin position="381"/>
        <end position="394"/>
    </location>
</feature>
<name>A0ABD5YN38_9EURY</name>
<comment type="caution">
    <text evidence="4">The sequence shown here is derived from an EMBL/GenBank/DDBJ whole genome shotgun (WGS) entry which is preliminary data.</text>
</comment>
<dbReference type="AlphaFoldDB" id="A0ABD5YN38"/>
<dbReference type="EMBL" id="JBHTAX010000001">
    <property type="protein sequence ID" value="MFC7189837.1"/>
    <property type="molecule type" value="Genomic_DNA"/>
</dbReference>
<evidence type="ECO:0000313" key="5">
    <source>
        <dbReference type="Proteomes" id="UP001596417"/>
    </source>
</evidence>
<dbReference type="InterPro" id="IPR017850">
    <property type="entry name" value="Alkaline_phosphatase_core_sf"/>
</dbReference>
<reference evidence="4 5" key="1">
    <citation type="journal article" date="2019" name="Int. J. Syst. Evol. Microbiol.">
        <title>The Global Catalogue of Microorganisms (GCM) 10K type strain sequencing project: providing services to taxonomists for standard genome sequencing and annotation.</title>
        <authorList>
            <consortium name="The Broad Institute Genomics Platform"/>
            <consortium name="The Broad Institute Genome Sequencing Center for Infectious Disease"/>
            <person name="Wu L."/>
            <person name="Ma J."/>
        </authorList>
    </citation>
    <scope>NUCLEOTIDE SEQUENCE [LARGE SCALE GENOMIC DNA]</scope>
    <source>
        <strain evidence="4 5">RDMS1</strain>
    </source>
</reference>
<dbReference type="CDD" id="cd16148">
    <property type="entry name" value="sulfatase_like"/>
    <property type="match status" value="1"/>
</dbReference>
<feature type="region of interest" description="Disordered" evidence="2">
    <location>
        <begin position="333"/>
        <end position="358"/>
    </location>
</feature>
<evidence type="ECO:0000313" key="4">
    <source>
        <dbReference type="EMBL" id="MFC7189837.1"/>
    </source>
</evidence>
<sequence>MIERPNIAIVVLDTARAKDTVPANPTVTPTLAALAESGTEYQNAFSSAPWTLPSHASLFTGTYPTEHGAHGDHTYLDGSLRTIADIFREASYETVGVSNNTWITDEFGFSRGFETFRTGRECTRSSDSSTNSGLERSITKLKRSVHTLAMRTARQRGFLDSQQSTDDGGTQTTDWIEHWISDRTTQDPFFLFVNYIEPHAEYRPSRKYAERFLPADATYEEAMAVRQDPRGYDVGQYDLSDRELALLRALYRAEIASVDAYLGRLADSLLTNERETILVVMGDHGENIGDHGLFGHQYSTHDTVLHVPLIVHGGAFAGGKSNTQLVQPLDLPQRCSTQPESTHQKHASSSVDDQYIRQSIPKPESRCLRSISLHNPRLQHSKRDLESFQTSSKE</sequence>
<dbReference type="Pfam" id="PF00884">
    <property type="entry name" value="Sulfatase"/>
    <property type="match status" value="1"/>
</dbReference>
<organism evidence="4 5">
    <name type="scientific">Halocatena marina</name>
    <dbReference type="NCBI Taxonomy" id="2934937"/>
    <lineage>
        <taxon>Archaea</taxon>
        <taxon>Methanobacteriati</taxon>
        <taxon>Methanobacteriota</taxon>
        <taxon>Stenosarchaea group</taxon>
        <taxon>Halobacteria</taxon>
        <taxon>Halobacteriales</taxon>
        <taxon>Natronomonadaceae</taxon>
        <taxon>Halocatena</taxon>
    </lineage>
</organism>
<keyword evidence="5" id="KW-1185">Reference proteome</keyword>
<evidence type="ECO:0000256" key="2">
    <source>
        <dbReference type="SAM" id="MobiDB-lite"/>
    </source>
</evidence>
<feature type="domain" description="Sulfatase N-terminal" evidence="3">
    <location>
        <begin position="5"/>
        <end position="331"/>
    </location>
</feature>
<evidence type="ECO:0000259" key="3">
    <source>
        <dbReference type="Pfam" id="PF00884"/>
    </source>
</evidence>
<dbReference type="RefSeq" id="WP_390205254.1">
    <property type="nucleotide sequence ID" value="NZ_JBHSZC010000001.1"/>
</dbReference>
<proteinExistence type="inferred from homology"/>
<gene>
    <name evidence="4" type="ORF">ACFQL7_08180</name>
</gene>
<comment type="similarity">
    <text evidence="1">Belongs to the sulfatase family.</text>
</comment>
<accession>A0ABD5YN38</accession>
<dbReference type="PANTHER" id="PTHR42693">
    <property type="entry name" value="ARYLSULFATASE FAMILY MEMBER"/>
    <property type="match status" value="1"/>
</dbReference>
<feature type="region of interest" description="Disordered" evidence="2">
    <location>
        <begin position="373"/>
        <end position="394"/>
    </location>
</feature>
<feature type="compositionally biased region" description="Polar residues" evidence="2">
    <location>
        <begin position="334"/>
        <end position="352"/>
    </location>
</feature>
<dbReference type="PANTHER" id="PTHR42693:SF33">
    <property type="entry name" value="ARYLSULFATASE"/>
    <property type="match status" value="1"/>
</dbReference>
<evidence type="ECO:0000256" key="1">
    <source>
        <dbReference type="ARBA" id="ARBA00008779"/>
    </source>
</evidence>
<dbReference type="Proteomes" id="UP001596417">
    <property type="component" value="Unassembled WGS sequence"/>
</dbReference>
<dbReference type="Gene3D" id="3.40.720.10">
    <property type="entry name" value="Alkaline Phosphatase, subunit A"/>
    <property type="match status" value="1"/>
</dbReference>
<protein>
    <submittedName>
        <fullName evidence="4">Sulfatase</fullName>
    </submittedName>
</protein>
<dbReference type="SUPFAM" id="SSF53649">
    <property type="entry name" value="Alkaline phosphatase-like"/>
    <property type="match status" value="1"/>
</dbReference>
<dbReference type="InterPro" id="IPR000917">
    <property type="entry name" value="Sulfatase_N"/>
</dbReference>